<dbReference type="RefSeq" id="WP_277277313.1">
    <property type="nucleotide sequence ID" value="NZ_JAROCY010000008.1"/>
</dbReference>
<proteinExistence type="predicted"/>
<feature type="signal peptide" evidence="1">
    <location>
        <begin position="1"/>
        <end position="25"/>
    </location>
</feature>
<accession>A0ABT6CJR6</accession>
<sequence>MARMTFIAAAALATGALALGAPALAKPRLTGEQQLAKLLEGRVAGEPVNCINTVMNRDSRVIDKTAIVYGSGRTVYVQRPRSGAESLDDNDVLVTRLSMPQLCSVDVIQLHDRTTGFWRGFVGLGDFVPYTRPVKTASAN</sequence>
<organism evidence="2 3">
    <name type="scientific">Novosphingobium cyanobacteriorum</name>
    <dbReference type="NCBI Taxonomy" id="3024215"/>
    <lineage>
        <taxon>Bacteria</taxon>
        <taxon>Pseudomonadati</taxon>
        <taxon>Pseudomonadota</taxon>
        <taxon>Alphaproteobacteria</taxon>
        <taxon>Sphingomonadales</taxon>
        <taxon>Sphingomonadaceae</taxon>
        <taxon>Novosphingobium</taxon>
    </lineage>
</organism>
<evidence type="ECO:0000313" key="2">
    <source>
        <dbReference type="EMBL" id="MDF8333528.1"/>
    </source>
</evidence>
<comment type="caution">
    <text evidence="2">The sequence shown here is derived from an EMBL/GenBank/DDBJ whole genome shotgun (WGS) entry which is preliminary data.</text>
</comment>
<keyword evidence="1" id="KW-0732">Signal</keyword>
<evidence type="ECO:0000256" key="1">
    <source>
        <dbReference type="SAM" id="SignalP"/>
    </source>
</evidence>
<protein>
    <submittedName>
        <fullName evidence="2">Uncharacterized protein</fullName>
    </submittedName>
</protein>
<dbReference type="EMBL" id="JAROCY010000008">
    <property type="protein sequence ID" value="MDF8333528.1"/>
    <property type="molecule type" value="Genomic_DNA"/>
</dbReference>
<gene>
    <name evidence="2" type="ORF">POM99_09975</name>
</gene>
<dbReference type="Proteomes" id="UP001222770">
    <property type="component" value="Unassembled WGS sequence"/>
</dbReference>
<evidence type="ECO:0000313" key="3">
    <source>
        <dbReference type="Proteomes" id="UP001222770"/>
    </source>
</evidence>
<name>A0ABT6CJR6_9SPHN</name>
<reference evidence="2 3" key="1">
    <citation type="submission" date="2023-03" db="EMBL/GenBank/DDBJ databases">
        <title>Novosphingobium cyanobacteriorum sp. nov., isolated from a eutrophic reservoir during the Microcystis bloom period.</title>
        <authorList>
            <person name="Kang M."/>
            <person name="Le V."/>
            <person name="Ko S.-R."/>
            <person name="Lee S.-A."/>
            <person name="Ahn C.-Y."/>
        </authorList>
    </citation>
    <scope>NUCLEOTIDE SEQUENCE [LARGE SCALE GENOMIC DNA]</scope>
    <source>
        <strain evidence="2 3">HBC54</strain>
    </source>
</reference>
<keyword evidence="3" id="KW-1185">Reference proteome</keyword>
<feature type="chain" id="PRO_5046272097" evidence="1">
    <location>
        <begin position="26"/>
        <end position="140"/>
    </location>
</feature>